<feature type="binding site" evidence="14">
    <location>
        <position position="413"/>
    </location>
    <ligand>
        <name>Zn(2+)</name>
        <dbReference type="ChEBI" id="CHEBI:29105"/>
        <note>catalytic</note>
    </ligand>
</feature>
<evidence type="ECO:0000256" key="14">
    <source>
        <dbReference type="HAMAP-Rule" id="MF_01458"/>
    </source>
</evidence>
<dbReference type="InterPro" id="IPR003593">
    <property type="entry name" value="AAA+_ATPase"/>
</dbReference>
<dbReference type="GO" id="GO:0004176">
    <property type="term" value="F:ATP-dependent peptidase activity"/>
    <property type="evidence" value="ECO:0007669"/>
    <property type="project" value="InterPro"/>
</dbReference>
<protein>
    <recommendedName>
        <fullName evidence="14">ATP-dependent zinc metalloprotease FtsH</fullName>
        <ecNumber evidence="14">3.4.24.-</ecNumber>
    </recommendedName>
</protein>
<dbReference type="Proteomes" id="UP000614424">
    <property type="component" value="Unassembled WGS sequence"/>
</dbReference>
<evidence type="ECO:0000256" key="8">
    <source>
        <dbReference type="ARBA" id="ARBA00022833"/>
    </source>
</evidence>
<comment type="caution">
    <text evidence="17">The sequence shown here is derived from an EMBL/GenBank/DDBJ whole genome shotgun (WGS) entry which is preliminary data.</text>
</comment>
<evidence type="ECO:0000256" key="5">
    <source>
        <dbReference type="ARBA" id="ARBA00022723"/>
    </source>
</evidence>
<dbReference type="FunFam" id="1.20.58.760:FF:000001">
    <property type="entry name" value="ATP-dependent zinc metalloprotease FtsH"/>
    <property type="match status" value="1"/>
</dbReference>
<keyword evidence="7 14" id="KW-0378">Hydrolase</keyword>
<dbReference type="GO" id="GO:0005886">
    <property type="term" value="C:plasma membrane"/>
    <property type="evidence" value="ECO:0007669"/>
    <property type="project" value="UniProtKB-SubCell"/>
</dbReference>
<dbReference type="Pfam" id="PF17862">
    <property type="entry name" value="AAA_lid_3"/>
    <property type="match status" value="1"/>
</dbReference>
<organism evidence="17 18">
    <name type="scientific">Candidatus Desulfobia pelagia</name>
    <dbReference type="NCBI Taxonomy" id="2841692"/>
    <lineage>
        <taxon>Bacteria</taxon>
        <taxon>Pseudomonadati</taxon>
        <taxon>Thermodesulfobacteriota</taxon>
        <taxon>Desulfobulbia</taxon>
        <taxon>Desulfobulbales</taxon>
        <taxon>Desulfobulbaceae</taxon>
        <taxon>Candidatus Desulfobia</taxon>
    </lineage>
</organism>
<dbReference type="AlphaFoldDB" id="A0A8J6NBY3"/>
<feature type="transmembrane region" description="Helical" evidence="14">
    <location>
        <begin position="7"/>
        <end position="25"/>
    </location>
</feature>
<comment type="similarity">
    <text evidence="15">Belongs to the AAA ATPase family.</text>
</comment>
<evidence type="ECO:0000256" key="3">
    <source>
        <dbReference type="ARBA" id="ARBA00022670"/>
    </source>
</evidence>
<dbReference type="InterPro" id="IPR005936">
    <property type="entry name" value="FtsH"/>
</dbReference>
<dbReference type="CDD" id="cd19501">
    <property type="entry name" value="RecA-like_FtsH"/>
    <property type="match status" value="1"/>
</dbReference>
<dbReference type="HAMAP" id="MF_01458">
    <property type="entry name" value="FtsH"/>
    <property type="match status" value="1"/>
</dbReference>
<feature type="active site" evidence="14">
    <location>
        <position position="414"/>
    </location>
</feature>
<name>A0A8J6NBY3_9BACT</name>
<evidence type="ECO:0000256" key="6">
    <source>
        <dbReference type="ARBA" id="ARBA00022741"/>
    </source>
</evidence>
<evidence type="ECO:0000256" key="11">
    <source>
        <dbReference type="ARBA" id="ARBA00023049"/>
    </source>
</evidence>
<dbReference type="SUPFAM" id="SSF52540">
    <property type="entry name" value="P-loop containing nucleoside triphosphate hydrolases"/>
    <property type="match status" value="1"/>
</dbReference>
<dbReference type="Gene3D" id="1.10.8.60">
    <property type="match status" value="1"/>
</dbReference>
<evidence type="ECO:0000313" key="17">
    <source>
        <dbReference type="EMBL" id="MBC8317265.1"/>
    </source>
</evidence>
<dbReference type="PANTHER" id="PTHR23076:SF97">
    <property type="entry name" value="ATP-DEPENDENT ZINC METALLOPROTEASE YME1L1"/>
    <property type="match status" value="1"/>
</dbReference>
<dbReference type="InterPro" id="IPR037219">
    <property type="entry name" value="Peptidase_M41-like"/>
</dbReference>
<keyword evidence="11 14" id="KW-0482">Metalloprotease</keyword>
<keyword evidence="9 14" id="KW-0067">ATP-binding</keyword>
<dbReference type="SUPFAM" id="SSF140990">
    <property type="entry name" value="FtsH protease domain-like"/>
    <property type="match status" value="1"/>
</dbReference>
<dbReference type="EMBL" id="JACNJZ010000079">
    <property type="protein sequence ID" value="MBC8317265.1"/>
    <property type="molecule type" value="Genomic_DNA"/>
</dbReference>
<evidence type="ECO:0000256" key="7">
    <source>
        <dbReference type="ARBA" id="ARBA00022801"/>
    </source>
</evidence>
<dbReference type="SMART" id="SM00382">
    <property type="entry name" value="AAA"/>
    <property type="match status" value="1"/>
</dbReference>
<dbReference type="GO" id="GO:0016887">
    <property type="term" value="F:ATP hydrolysis activity"/>
    <property type="evidence" value="ECO:0007669"/>
    <property type="project" value="UniProtKB-UniRule"/>
</dbReference>
<dbReference type="PROSITE" id="PS00674">
    <property type="entry name" value="AAA"/>
    <property type="match status" value="1"/>
</dbReference>
<proteinExistence type="inferred from homology"/>
<dbReference type="Pfam" id="PF01434">
    <property type="entry name" value="Peptidase_M41"/>
    <property type="match status" value="1"/>
</dbReference>
<dbReference type="GO" id="GO:0004222">
    <property type="term" value="F:metalloendopeptidase activity"/>
    <property type="evidence" value="ECO:0007669"/>
    <property type="project" value="InterPro"/>
</dbReference>
<feature type="binding site" evidence="14">
    <location>
        <begin position="190"/>
        <end position="197"/>
    </location>
    <ligand>
        <name>ATP</name>
        <dbReference type="ChEBI" id="CHEBI:30616"/>
    </ligand>
</feature>
<evidence type="ECO:0000256" key="9">
    <source>
        <dbReference type="ARBA" id="ARBA00022840"/>
    </source>
</evidence>
<dbReference type="FunFam" id="1.10.8.60:FF:000001">
    <property type="entry name" value="ATP-dependent zinc metalloprotease FtsH"/>
    <property type="match status" value="1"/>
</dbReference>
<feature type="domain" description="AAA+ ATPase" evidence="16">
    <location>
        <begin position="182"/>
        <end position="322"/>
    </location>
</feature>
<dbReference type="InterPro" id="IPR027417">
    <property type="entry name" value="P-loop_NTPase"/>
</dbReference>
<accession>A0A8J6NBY3</accession>
<dbReference type="FunFam" id="3.40.50.300:FF:000001">
    <property type="entry name" value="ATP-dependent zinc metalloprotease FtsH"/>
    <property type="match status" value="1"/>
</dbReference>
<comment type="subcellular location">
    <subcellularLocation>
        <location evidence="14">Cell membrane</location>
        <topology evidence="14">Multi-pass membrane protein</topology>
        <orientation evidence="14">Cytoplasmic side</orientation>
    </subcellularLocation>
    <subcellularLocation>
        <location evidence="1">Membrane</location>
    </subcellularLocation>
</comment>
<dbReference type="GO" id="GO:0030163">
    <property type="term" value="P:protein catabolic process"/>
    <property type="evidence" value="ECO:0007669"/>
    <property type="project" value="UniProtKB-UniRule"/>
</dbReference>
<evidence type="ECO:0000256" key="15">
    <source>
        <dbReference type="RuleBase" id="RU003651"/>
    </source>
</evidence>
<dbReference type="InterPro" id="IPR000642">
    <property type="entry name" value="Peptidase_M41"/>
</dbReference>
<comment type="subunit">
    <text evidence="14">Homohexamer.</text>
</comment>
<gene>
    <name evidence="17" type="primary">hflB</name>
    <name evidence="14" type="synonym">ftsH</name>
    <name evidence="17" type="ORF">H8E41_05125</name>
</gene>
<dbReference type="InterPro" id="IPR003959">
    <property type="entry name" value="ATPase_AAA_core"/>
</dbReference>
<keyword evidence="8 14" id="KW-0862">Zinc</keyword>
<dbReference type="Pfam" id="PF00004">
    <property type="entry name" value="AAA"/>
    <property type="match status" value="1"/>
</dbReference>
<keyword evidence="12 14" id="KW-0472">Membrane</keyword>
<evidence type="ECO:0000256" key="10">
    <source>
        <dbReference type="ARBA" id="ARBA00022989"/>
    </source>
</evidence>
<evidence type="ECO:0000313" key="18">
    <source>
        <dbReference type="Proteomes" id="UP000614424"/>
    </source>
</evidence>
<keyword evidence="4 14" id="KW-0812">Transmembrane</keyword>
<keyword evidence="14" id="KW-1003">Cell membrane</keyword>
<dbReference type="Gene3D" id="3.40.50.300">
    <property type="entry name" value="P-loop containing nucleotide triphosphate hydrolases"/>
    <property type="match status" value="1"/>
</dbReference>
<dbReference type="NCBIfam" id="TIGR01241">
    <property type="entry name" value="FtsH_fam"/>
    <property type="match status" value="1"/>
</dbReference>
<dbReference type="InterPro" id="IPR003960">
    <property type="entry name" value="ATPase_AAA_CS"/>
</dbReference>
<keyword evidence="3 14" id="KW-0645">Protease</keyword>
<keyword evidence="10 14" id="KW-1133">Transmembrane helix</keyword>
<dbReference type="GO" id="GO:0006508">
    <property type="term" value="P:proteolysis"/>
    <property type="evidence" value="ECO:0007669"/>
    <property type="project" value="UniProtKB-KW"/>
</dbReference>
<dbReference type="InterPro" id="IPR041569">
    <property type="entry name" value="AAA_lid_3"/>
</dbReference>
<comment type="similarity">
    <text evidence="13 14">In the central section; belongs to the AAA ATPase family.</text>
</comment>
<comment type="function">
    <text evidence="14">Acts as a processive, ATP-dependent zinc metallopeptidase for both cytoplasmic and membrane proteins. Plays a role in the quality control of integral membrane proteins.</text>
</comment>
<dbReference type="EC" id="3.4.24.-" evidence="14"/>
<evidence type="ECO:0000259" key="16">
    <source>
        <dbReference type="SMART" id="SM00382"/>
    </source>
</evidence>
<keyword evidence="6 14" id="KW-0547">Nucleotide-binding</keyword>
<evidence type="ECO:0000256" key="2">
    <source>
        <dbReference type="ARBA" id="ARBA00010044"/>
    </source>
</evidence>
<feature type="binding site" evidence="14">
    <location>
        <position position="417"/>
    </location>
    <ligand>
        <name>Zn(2+)</name>
        <dbReference type="ChEBI" id="CHEBI:29105"/>
        <note>catalytic</note>
    </ligand>
</feature>
<dbReference type="GO" id="GO:0008270">
    <property type="term" value="F:zinc ion binding"/>
    <property type="evidence" value="ECO:0007669"/>
    <property type="project" value="UniProtKB-UniRule"/>
</dbReference>
<feature type="binding site" evidence="14">
    <location>
        <position position="489"/>
    </location>
    <ligand>
        <name>Zn(2+)</name>
        <dbReference type="ChEBI" id="CHEBI:29105"/>
        <note>catalytic</note>
    </ligand>
</feature>
<dbReference type="PANTHER" id="PTHR23076">
    <property type="entry name" value="METALLOPROTEASE M41 FTSH"/>
    <property type="match status" value="1"/>
</dbReference>
<evidence type="ECO:0000256" key="4">
    <source>
        <dbReference type="ARBA" id="ARBA00022692"/>
    </source>
</evidence>
<evidence type="ECO:0000256" key="12">
    <source>
        <dbReference type="ARBA" id="ARBA00023136"/>
    </source>
</evidence>
<dbReference type="GO" id="GO:0005524">
    <property type="term" value="F:ATP binding"/>
    <property type="evidence" value="ECO:0007669"/>
    <property type="project" value="UniProtKB-UniRule"/>
</dbReference>
<sequence length="623" mass="68764">MAILIRNLAVFFIFTVILLGSYGFWKIEHKLRTVTYSEFRYCLGHHDLAAITFIGNKVIAQHRIGDKYETTVPNAEKLISELQERNIQIIFQKDRSDQIVQGIVLGYLILLILTVIISLSKKKRIEEEENKFATDKLIMPDSDHKLVTFADVAGIPEALEEVQEIVNFLKNPEQYSQIGAISPKGILLQGPPGTGKTLLARAIAGEARVPFYSFSGSDFVEMFVGVGASRVRDIFKEAKTKSPCIIFIDEIDAVGGSRASGATESGQDERSQTLNALLVEMDGFSSSDTIVVLAATNRPDILDPALRRPGRFDRQVNILPPDRQGRKKILEVHGAHVALAPGLDMDKIAQMVPGFTGAELANLVNEAALMAAREGKSQVDHLDFEHARDRIIMGVERKGMILSEEDRRVLAFHEAGHAIIAKSLPDSDPIHKITIIPRGMALGQTQQLSVNDRSSYSYSYLTSRITTLMGGRAAEDIAFSQRTTGAQGDIVQATEIATNMICRWGMSDVVGAQAMVVADSGFLGGLARRMEMSNKTSEAIDEEIKKILETCNAEAVKILKQKYYLLKALADILLDVETLDEEDFEIIMMCHFTEKIAAGIHETNQCKTCPAADTCLHSKLKKN</sequence>
<evidence type="ECO:0000256" key="1">
    <source>
        <dbReference type="ARBA" id="ARBA00004370"/>
    </source>
</evidence>
<reference evidence="17 18" key="1">
    <citation type="submission" date="2020-08" db="EMBL/GenBank/DDBJ databases">
        <title>Bridging the membrane lipid divide: bacteria of the FCB group superphylum have the potential to synthesize archaeal ether lipids.</title>
        <authorList>
            <person name="Villanueva L."/>
            <person name="Von Meijenfeldt F.A.B."/>
            <person name="Westbye A.B."/>
            <person name="Yadav S."/>
            <person name="Hopmans E.C."/>
            <person name="Dutilh B.E."/>
            <person name="Sinninghe Damste J.S."/>
        </authorList>
    </citation>
    <scope>NUCLEOTIDE SEQUENCE [LARGE SCALE GENOMIC DNA]</scope>
    <source>
        <strain evidence="17">NIOZ-UU47</strain>
    </source>
</reference>
<comment type="cofactor">
    <cofactor evidence="14">
        <name>Zn(2+)</name>
        <dbReference type="ChEBI" id="CHEBI:29105"/>
    </cofactor>
    <text evidence="14">Binds 1 zinc ion per subunit.</text>
</comment>
<keyword evidence="5 14" id="KW-0479">Metal-binding</keyword>
<evidence type="ECO:0000256" key="13">
    <source>
        <dbReference type="ARBA" id="ARBA00061570"/>
    </source>
</evidence>
<dbReference type="Gene3D" id="1.20.58.760">
    <property type="entry name" value="Peptidase M41"/>
    <property type="match status" value="1"/>
</dbReference>
<dbReference type="Gene3D" id="3.30.720.210">
    <property type="match status" value="1"/>
</dbReference>
<feature type="transmembrane region" description="Helical" evidence="14">
    <location>
        <begin position="99"/>
        <end position="119"/>
    </location>
</feature>
<comment type="similarity">
    <text evidence="2 14">In the C-terminal section; belongs to the peptidase M41 family.</text>
</comment>